<reference evidence="2 3" key="1">
    <citation type="submission" date="2023-03" db="EMBL/GenBank/DDBJ databases">
        <title>Bacillus Genome Sequencing.</title>
        <authorList>
            <person name="Dunlap C."/>
        </authorList>
    </citation>
    <scope>NUCLEOTIDE SEQUENCE [LARGE SCALE GENOMIC DNA]</scope>
    <source>
        <strain evidence="2 3">BD-525</strain>
    </source>
</reference>
<gene>
    <name evidence="2" type="ORF">P4H66_14915</name>
</gene>
<dbReference type="Gene3D" id="3.20.20.140">
    <property type="entry name" value="Metal-dependent hydrolases"/>
    <property type="match status" value="1"/>
</dbReference>
<feature type="coiled-coil region" evidence="1">
    <location>
        <begin position="156"/>
        <end position="186"/>
    </location>
</feature>
<keyword evidence="3" id="KW-1185">Reference proteome</keyword>
<protein>
    <submittedName>
        <fullName evidence="2">Glucuronate isomerase</fullName>
    </submittedName>
</protein>
<evidence type="ECO:0000256" key="1">
    <source>
        <dbReference type="SAM" id="Coils"/>
    </source>
</evidence>
<proteinExistence type="predicted"/>
<dbReference type="EMBL" id="JARLKZ010000008">
    <property type="protein sequence ID" value="MEC0241141.1"/>
    <property type="molecule type" value="Genomic_DNA"/>
</dbReference>
<keyword evidence="2" id="KW-0413">Isomerase</keyword>
<dbReference type="InterPro" id="IPR032466">
    <property type="entry name" value="Metal_Hydrolase"/>
</dbReference>
<name>A0ABU6GN21_9BACL</name>
<dbReference type="Gene3D" id="1.10.2020.10">
    <property type="entry name" value="uronate isomerase, domain 2, chain A"/>
    <property type="match status" value="1"/>
</dbReference>
<sequence length="398" mass="45408">MKHASLLDDIMALDVIDTHTHLVGDHLCAEDFWKIADYFWLNRELQTAGYPPEAEALPEEKRMEAFLKAYQSSRNTMMNIAFMTILKDLYGIELTDLASIRAADEQIKTNKAGSGWAQSVADRLHVRRFAVNHPDHAAFEGMTHDALLFPRIDGWLPKLVQKVAQAEKREETLEQAKAHIRKQLHEYHELGCLGIMTTLSNYDAAAHEQYGINKETRSDEIMFMLLHEVCAELERLGMFLQLFLGVERRWGKTSAAPVNDSLRVVRLYGLFERYSIPFELVVASELNNLDVVQAAWNFPNVHVGGMWWYNFRASTYTQSMQYRLEALAPLKSSLIVSDARCIEWTYGKLHVVKRLLAGFLDGQVSKGWIDREGALYCASEWLYGSAANRYGLKGQEGL</sequence>
<keyword evidence="1" id="KW-0175">Coiled coil</keyword>
<evidence type="ECO:0000313" key="2">
    <source>
        <dbReference type="EMBL" id="MEC0241141.1"/>
    </source>
</evidence>
<dbReference type="RefSeq" id="WP_326088860.1">
    <property type="nucleotide sequence ID" value="NZ_JARLKZ010000008.1"/>
</dbReference>
<comment type="caution">
    <text evidence="2">The sequence shown here is derived from an EMBL/GenBank/DDBJ whole genome shotgun (WGS) entry which is preliminary data.</text>
</comment>
<dbReference type="SUPFAM" id="SSF51556">
    <property type="entry name" value="Metallo-dependent hydrolases"/>
    <property type="match status" value="1"/>
</dbReference>
<organism evidence="2 3">
    <name type="scientific">Paenibacillus dokdonensis</name>
    <dbReference type="NCBI Taxonomy" id="2567944"/>
    <lineage>
        <taxon>Bacteria</taxon>
        <taxon>Bacillati</taxon>
        <taxon>Bacillota</taxon>
        <taxon>Bacilli</taxon>
        <taxon>Bacillales</taxon>
        <taxon>Paenibacillaceae</taxon>
        <taxon>Paenibacillus</taxon>
    </lineage>
</organism>
<accession>A0ABU6GN21</accession>
<dbReference type="GO" id="GO:0016853">
    <property type="term" value="F:isomerase activity"/>
    <property type="evidence" value="ECO:0007669"/>
    <property type="project" value="UniProtKB-KW"/>
</dbReference>
<evidence type="ECO:0000313" key="3">
    <source>
        <dbReference type="Proteomes" id="UP001344632"/>
    </source>
</evidence>
<dbReference type="Proteomes" id="UP001344632">
    <property type="component" value="Unassembled WGS sequence"/>
</dbReference>